<organism evidence="1">
    <name type="scientific">Arundo donax</name>
    <name type="common">Giant reed</name>
    <name type="synonym">Donax arundinaceus</name>
    <dbReference type="NCBI Taxonomy" id="35708"/>
    <lineage>
        <taxon>Eukaryota</taxon>
        <taxon>Viridiplantae</taxon>
        <taxon>Streptophyta</taxon>
        <taxon>Embryophyta</taxon>
        <taxon>Tracheophyta</taxon>
        <taxon>Spermatophyta</taxon>
        <taxon>Magnoliopsida</taxon>
        <taxon>Liliopsida</taxon>
        <taxon>Poales</taxon>
        <taxon>Poaceae</taxon>
        <taxon>PACMAD clade</taxon>
        <taxon>Arundinoideae</taxon>
        <taxon>Arundineae</taxon>
        <taxon>Arundo</taxon>
    </lineage>
</organism>
<dbReference type="AlphaFoldDB" id="A0A0A8YH37"/>
<dbReference type="EMBL" id="GBRH01272176">
    <property type="protein sequence ID" value="JAD25719.1"/>
    <property type="molecule type" value="Transcribed_RNA"/>
</dbReference>
<accession>A0A0A8YH37</accession>
<reference evidence="1" key="2">
    <citation type="journal article" date="2015" name="Data Brief">
        <title>Shoot transcriptome of the giant reed, Arundo donax.</title>
        <authorList>
            <person name="Barrero R.A."/>
            <person name="Guerrero F.D."/>
            <person name="Moolhuijzen P."/>
            <person name="Goolsby J.A."/>
            <person name="Tidwell J."/>
            <person name="Bellgard S.E."/>
            <person name="Bellgard M.I."/>
        </authorList>
    </citation>
    <scope>NUCLEOTIDE SEQUENCE</scope>
    <source>
        <tissue evidence="1">Shoot tissue taken approximately 20 cm above the soil surface</tissue>
    </source>
</reference>
<evidence type="ECO:0000313" key="1">
    <source>
        <dbReference type="EMBL" id="JAD25719.1"/>
    </source>
</evidence>
<name>A0A0A8YH37_ARUDO</name>
<protein>
    <submittedName>
        <fullName evidence="1">Uncharacterized protein</fullName>
    </submittedName>
</protein>
<proteinExistence type="predicted"/>
<sequence length="37" mass="4314">MPTVHSTESEYFFVRNSISAIQLFLCKCSLPFLIYDI</sequence>
<reference evidence="1" key="1">
    <citation type="submission" date="2014-09" db="EMBL/GenBank/DDBJ databases">
        <authorList>
            <person name="Magalhaes I.L.F."/>
            <person name="Oliveira U."/>
            <person name="Santos F.R."/>
            <person name="Vidigal T.H.D.A."/>
            <person name="Brescovit A.D."/>
            <person name="Santos A.J."/>
        </authorList>
    </citation>
    <scope>NUCLEOTIDE SEQUENCE</scope>
    <source>
        <tissue evidence="1">Shoot tissue taken approximately 20 cm above the soil surface</tissue>
    </source>
</reference>